<accession>A0A848GMG3</accession>
<dbReference type="Gene3D" id="3.55.50.30">
    <property type="match status" value="1"/>
</dbReference>
<dbReference type="Pfam" id="PF04773">
    <property type="entry name" value="FecR"/>
    <property type="match status" value="1"/>
</dbReference>
<protein>
    <submittedName>
        <fullName evidence="3">FecR family protein</fullName>
    </submittedName>
</protein>
<evidence type="ECO:0000259" key="2">
    <source>
        <dbReference type="Pfam" id="PF16344"/>
    </source>
</evidence>
<dbReference type="InterPro" id="IPR032508">
    <property type="entry name" value="FecR_C"/>
</dbReference>
<dbReference type="InterPro" id="IPR006860">
    <property type="entry name" value="FecR"/>
</dbReference>
<organism evidence="3 4">
    <name type="scientific">Chitinophaga fulva</name>
    <dbReference type="NCBI Taxonomy" id="2728842"/>
    <lineage>
        <taxon>Bacteria</taxon>
        <taxon>Pseudomonadati</taxon>
        <taxon>Bacteroidota</taxon>
        <taxon>Chitinophagia</taxon>
        <taxon>Chitinophagales</taxon>
        <taxon>Chitinophagaceae</taxon>
        <taxon>Chitinophaga</taxon>
    </lineage>
</organism>
<dbReference type="Proteomes" id="UP000583266">
    <property type="component" value="Unassembled WGS sequence"/>
</dbReference>
<sequence>MDNQQERLHFLFNKYLSDTITAGEQEELWALIDTLATADDFPESIRAAWNDPPKRDVFTGVDSVHILDSILRQPKKRPVATLISKHWWKIAASLLMLFGIRFFFQSRAVKPTASRHAPTLPAQKKVVLTLSNGEPVVLDDKAAGTIARQGDILVIKHTDGSLSYTRGSNSSSADSYNTVSTPTGSQYHLELPDGTKVWLNAASSIKYPLAFSPQKRNVEISGEVFFDVAQQAAVPFEVSSGDMQVQVLGTSFNIMAYKDEGCIKTTLITGMVKVIKGTGSCQLRPGTQAVLPSGGNNFQLVKADVQEVLAWKEGEFRFRDADISSIMRQAARWYDVEVSYQGPLPSNKFYGVIPRQHNISELLEVLEMTGHVHFRTMGRKIIVISGAK</sequence>
<reference evidence="3 4" key="1">
    <citation type="submission" date="2020-04" db="EMBL/GenBank/DDBJ databases">
        <title>Chitinophaga sp. G-6-1-13 sp. nov., isolated from soil.</title>
        <authorList>
            <person name="Dahal R.H."/>
            <person name="Chaudhary D.K."/>
        </authorList>
    </citation>
    <scope>NUCLEOTIDE SEQUENCE [LARGE SCALE GENOMIC DNA]</scope>
    <source>
        <strain evidence="3 4">G-6-1-13</strain>
    </source>
</reference>
<dbReference type="PANTHER" id="PTHR30273">
    <property type="entry name" value="PERIPLASMIC SIGNAL SENSOR AND SIGMA FACTOR ACTIVATOR FECR-RELATED"/>
    <property type="match status" value="1"/>
</dbReference>
<dbReference type="GO" id="GO:0016989">
    <property type="term" value="F:sigma factor antagonist activity"/>
    <property type="evidence" value="ECO:0007669"/>
    <property type="project" value="TreeGrafter"/>
</dbReference>
<comment type="caution">
    <text evidence="3">The sequence shown here is derived from an EMBL/GenBank/DDBJ whole genome shotgun (WGS) entry which is preliminary data.</text>
</comment>
<evidence type="ECO:0000259" key="1">
    <source>
        <dbReference type="Pfam" id="PF04773"/>
    </source>
</evidence>
<evidence type="ECO:0000313" key="3">
    <source>
        <dbReference type="EMBL" id="NML38801.1"/>
    </source>
</evidence>
<evidence type="ECO:0000313" key="4">
    <source>
        <dbReference type="Proteomes" id="UP000583266"/>
    </source>
</evidence>
<dbReference type="InterPro" id="IPR012373">
    <property type="entry name" value="Ferrdict_sens_TM"/>
</dbReference>
<dbReference type="Gene3D" id="2.60.120.1440">
    <property type="match status" value="1"/>
</dbReference>
<feature type="domain" description="Protein FecR C-terminal" evidence="2">
    <location>
        <begin position="315"/>
        <end position="383"/>
    </location>
</feature>
<gene>
    <name evidence="3" type="ORF">HHL17_16460</name>
</gene>
<dbReference type="EMBL" id="JABBGC010000001">
    <property type="protein sequence ID" value="NML38801.1"/>
    <property type="molecule type" value="Genomic_DNA"/>
</dbReference>
<feature type="domain" description="FecR protein" evidence="1">
    <location>
        <begin position="178"/>
        <end position="273"/>
    </location>
</feature>
<dbReference type="Pfam" id="PF16344">
    <property type="entry name" value="FecR_C"/>
    <property type="match status" value="1"/>
</dbReference>
<name>A0A848GMG3_9BACT</name>
<dbReference type="PANTHER" id="PTHR30273:SF2">
    <property type="entry name" value="PROTEIN FECR"/>
    <property type="match status" value="1"/>
</dbReference>
<dbReference type="RefSeq" id="WP_169225771.1">
    <property type="nucleotide sequence ID" value="NZ_JABBGC010000001.1"/>
</dbReference>
<dbReference type="AlphaFoldDB" id="A0A848GMG3"/>
<proteinExistence type="predicted"/>
<keyword evidence="4" id="KW-1185">Reference proteome</keyword>